<dbReference type="EMBL" id="WJBU01000006">
    <property type="protein sequence ID" value="MRD47054.1"/>
    <property type="molecule type" value="Genomic_DNA"/>
</dbReference>
<dbReference type="AlphaFoldDB" id="A0A844ASI5"/>
<gene>
    <name evidence="1" type="ORF">GHT07_07175</name>
</gene>
<proteinExistence type="predicted"/>
<protein>
    <submittedName>
        <fullName evidence="1">Uncharacterized protein</fullName>
    </submittedName>
</protein>
<sequence>MRDSLLDRARDLASRAFQVILPRNRRVGDDASVMDVGQLVDEASAALREKDWAAAPLVALYNRSTATVNQSVFARMNPDQLVTLRNELEAVVLSDMQVPDSVHAILVIARRCVSDRIALVRESFLSACHKVMLAAGDPQGKPGELADSVIAASRHFENLDRYGGLAGQYQELIEQYRMSLYGLLDHVKPPLLEPRLQRDLEPALRTLRIAPKTDV</sequence>
<accession>A0A844ASI5</accession>
<evidence type="ECO:0000313" key="2">
    <source>
        <dbReference type="Proteomes" id="UP000487350"/>
    </source>
</evidence>
<dbReference type="Proteomes" id="UP000487350">
    <property type="component" value="Unassembled WGS sequence"/>
</dbReference>
<comment type="caution">
    <text evidence="1">The sequence shown here is derived from an EMBL/GenBank/DDBJ whole genome shotgun (WGS) entry which is preliminary data.</text>
</comment>
<organism evidence="1 2">
    <name type="scientific">Caenimonas koreensis DSM 17982</name>
    <dbReference type="NCBI Taxonomy" id="1121255"/>
    <lineage>
        <taxon>Bacteria</taxon>
        <taxon>Pseudomonadati</taxon>
        <taxon>Pseudomonadota</taxon>
        <taxon>Betaproteobacteria</taxon>
        <taxon>Burkholderiales</taxon>
        <taxon>Comamonadaceae</taxon>
        <taxon>Caenimonas</taxon>
    </lineage>
</organism>
<name>A0A844ASI5_9BURK</name>
<evidence type="ECO:0000313" key="1">
    <source>
        <dbReference type="EMBL" id="MRD47054.1"/>
    </source>
</evidence>
<keyword evidence="2" id="KW-1185">Reference proteome</keyword>
<dbReference type="RefSeq" id="WP_153584395.1">
    <property type="nucleotide sequence ID" value="NZ_WJBU01000006.1"/>
</dbReference>
<reference evidence="1 2" key="1">
    <citation type="submission" date="2019-11" db="EMBL/GenBank/DDBJ databases">
        <title>Caenimonas koreensis gen. nov., sp. nov., isolated from activated sludge.</title>
        <authorList>
            <person name="Seung H.R."/>
        </authorList>
    </citation>
    <scope>NUCLEOTIDE SEQUENCE [LARGE SCALE GENOMIC DNA]</scope>
    <source>
        <strain evidence="1 2">EMB320</strain>
    </source>
</reference>